<dbReference type="PROSITE" id="PS01332">
    <property type="entry name" value="HTH_RRF2_1"/>
    <property type="match status" value="1"/>
</dbReference>
<dbReference type="STRING" id="1642818.AWE51_14100"/>
<dbReference type="InterPro" id="IPR030489">
    <property type="entry name" value="TR_Rrf2-type_CS"/>
</dbReference>
<dbReference type="Proteomes" id="UP000076715">
    <property type="component" value="Unassembled WGS sequence"/>
</dbReference>
<accession>A0A162XNV1</accession>
<protein>
    <recommendedName>
        <fullName evidence="3">Rrf2 family transcriptional regulator</fullName>
    </recommendedName>
</protein>
<proteinExistence type="predicted"/>
<comment type="caution">
    <text evidence="1">The sequence shown here is derived from an EMBL/GenBank/DDBJ whole genome shotgun (WGS) entry which is preliminary data.</text>
</comment>
<dbReference type="EMBL" id="LQRT01000046">
    <property type="protein sequence ID" value="KZS38717.1"/>
    <property type="molecule type" value="Genomic_DNA"/>
</dbReference>
<organism evidence="1 2">
    <name type="scientific">Aquimarina aggregata</name>
    <dbReference type="NCBI Taxonomy" id="1642818"/>
    <lineage>
        <taxon>Bacteria</taxon>
        <taxon>Pseudomonadati</taxon>
        <taxon>Bacteroidota</taxon>
        <taxon>Flavobacteriia</taxon>
        <taxon>Flavobacteriales</taxon>
        <taxon>Flavobacteriaceae</taxon>
        <taxon>Aquimarina</taxon>
    </lineage>
</organism>
<evidence type="ECO:0008006" key="3">
    <source>
        <dbReference type="Google" id="ProtNLM"/>
    </source>
</evidence>
<dbReference type="PANTHER" id="PTHR33221">
    <property type="entry name" value="WINGED HELIX-TURN-HELIX TRANSCRIPTIONAL REGULATOR, RRF2 FAMILY"/>
    <property type="match status" value="1"/>
</dbReference>
<evidence type="ECO:0000313" key="2">
    <source>
        <dbReference type="Proteomes" id="UP000076715"/>
    </source>
</evidence>
<dbReference type="InterPro" id="IPR000944">
    <property type="entry name" value="Tscrpt_reg_Rrf2"/>
</dbReference>
<name>A0A162XNV1_9FLAO</name>
<reference evidence="1 2" key="1">
    <citation type="submission" date="2016-01" db="EMBL/GenBank/DDBJ databases">
        <title>The draft genome sequence of Aquimarina sp. RZW4-3-2.</title>
        <authorList>
            <person name="Wang Y."/>
        </authorList>
    </citation>
    <scope>NUCLEOTIDE SEQUENCE [LARGE SCALE GENOMIC DNA]</scope>
    <source>
        <strain evidence="1 2">RZW4-3-2</strain>
    </source>
</reference>
<dbReference type="InterPro" id="IPR036388">
    <property type="entry name" value="WH-like_DNA-bd_sf"/>
</dbReference>
<dbReference type="Gene3D" id="1.10.10.10">
    <property type="entry name" value="Winged helix-like DNA-binding domain superfamily/Winged helix DNA-binding domain"/>
    <property type="match status" value="1"/>
</dbReference>
<dbReference type="PROSITE" id="PS51197">
    <property type="entry name" value="HTH_RRF2_2"/>
    <property type="match status" value="1"/>
</dbReference>
<dbReference type="Pfam" id="PF02082">
    <property type="entry name" value="Rrf2"/>
    <property type="match status" value="1"/>
</dbReference>
<evidence type="ECO:0000313" key="1">
    <source>
        <dbReference type="EMBL" id="KZS38717.1"/>
    </source>
</evidence>
<dbReference type="AlphaFoldDB" id="A0A162XNV1"/>
<dbReference type="InterPro" id="IPR036390">
    <property type="entry name" value="WH_DNA-bd_sf"/>
</dbReference>
<dbReference type="GO" id="GO:0005829">
    <property type="term" value="C:cytosol"/>
    <property type="evidence" value="ECO:0007669"/>
    <property type="project" value="TreeGrafter"/>
</dbReference>
<dbReference type="GO" id="GO:0003700">
    <property type="term" value="F:DNA-binding transcription factor activity"/>
    <property type="evidence" value="ECO:0007669"/>
    <property type="project" value="TreeGrafter"/>
</dbReference>
<gene>
    <name evidence="1" type="ORF">AWE51_14100</name>
</gene>
<dbReference type="PANTHER" id="PTHR33221:SF15">
    <property type="entry name" value="HTH-TYPE TRANSCRIPTIONAL REGULATOR YWGB-RELATED"/>
    <property type="match status" value="1"/>
</dbReference>
<dbReference type="SUPFAM" id="SSF46785">
    <property type="entry name" value="Winged helix' DNA-binding domain"/>
    <property type="match status" value="1"/>
</dbReference>
<keyword evidence="2" id="KW-1185">Reference proteome</keyword>
<sequence length="124" mass="13760">MTLLAYYPNEWHASSQIADSLNINPVLVRKEIKTLKESGLIESKEGKNGGVKLLKPSKNITIADIFESVKGSSHVLNLSSNLPDVTCKIGGQINEKLLSMFNDIDNAILNTLKNQTLEEFKNQF</sequence>